<evidence type="ECO:0000259" key="1">
    <source>
        <dbReference type="Pfam" id="PF10005"/>
    </source>
</evidence>
<dbReference type="Proteomes" id="UP000305539">
    <property type="component" value="Unassembled WGS sequence"/>
</dbReference>
<sequence length="353" mass="40054">MKTFHCNRCQQQVFFENVLCERCNALLGYVPELGEISAFESAGDGLWRSLHPGAGTALFRQCRNYAVENVCNWMIPSGSPDTLCRSCRFNGATPNLETPENRVYWYRLETAKRRLLYTLMALGLTLESRTENPEGGLQFDFLESSGDDLVMTGHNSGIVTLNIAEADDAYREETRSSLGEPYRTLLGHFRHETGHYFFDRLVGRTRWLPLFRRRFGDETADYAAALDTYYKNGPPADWAQSYISAYATMHPWEDWAETWAHYLHIVDTLDTAVSCGLALLPDSPHEPTLVDQTPVEDAGFDSLMARWFPLTYVLNSLNRSLGMPDGYPFTLPPPVVDKLRFVHRVILTSAPKS</sequence>
<dbReference type="OrthoDB" id="256753at2"/>
<accession>A0A4U1I5P1</accession>
<proteinExistence type="predicted"/>
<feature type="domain" description="Zinc-ribbon" evidence="1">
    <location>
        <begin position="4"/>
        <end position="97"/>
    </location>
</feature>
<dbReference type="Gene3D" id="3.40.390.70">
    <property type="match status" value="1"/>
</dbReference>
<comment type="caution">
    <text evidence="2">The sequence shown here is derived from an EMBL/GenBank/DDBJ whole genome shotgun (WGS) entry which is preliminary data.</text>
</comment>
<protein>
    <recommendedName>
        <fullName evidence="1">Zinc-ribbon domain-containing protein</fullName>
    </recommendedName>
</protein>
<evidence type="ECO:0000313" key="3">
    <source>
        <dbReference type="Proteomes" id="UP000305539"/>
    </source>
</evidence>
<dbReference type="RefSeq" id="WP_136895027.1">
    <property type="nucleotide sequence ID" value="NZ_SWJE01000006.1"/>
</dbReference>
<keyword evidence="3" id="KW-1185">Reference proteome</keyword>
<reference evidence="2 3" key="1">
    <citation type="submission" date="2019-04" db="EMBL/GenBank/DDBJ databases">
        <title>Trinickia sp. 7GSK02, isolated from subtropical forest soil.</title>
        <authorList>
            <person name="Gao Z.-H."/>
            <person name="Qiu L.-H."/>
        </authorList>
    </citation>
    <scope>NUCLEOTIDE SEQUENCE [LARGE SCALE GENOMIC DNA]</scope>
    <source>
        <strain evidence="2 3">7GSK02</strain>
    </source>
</reference>
<dbReference type="InterPro" id="IPR011201">
    <property type="entry name" value="Zinc-ribbon_6_bact"/>
</dbReference>
<organism evidence="2 3">
    <name type="scientific">Trinickia terrae</name>
    <dbReference type="NCBI Taxonomy" id="2571161"/>
    <lineage>
        <taxon>Bacteria</taxon>
        <taxon>Pseudomonadati</taxon>
        <taxon>Pseudomonadota</taxon>
        <taxon>Betaproteobacteria</taxon>
        <taxon>Burkholderiales</taxon>
        <taxon>Burkholderiaceae</taxon>
        <taxon>Trinickia</taxon>
    </lineage>
</organism>
<dbReference type="AlphaFoldDB" id="A0A4U1I5P1"/>
<evidence type="ECO:0000313" key="2">
    <source>
        <dbReference type="EMBL" id="TKC88656.1"/>
    </source>
</evidence>
<name>A0A4U1I5P1_9BURK</name>
<gene>
    <name evidence="2" type="ORF">FAZ69_12930</name>
</gene>
<dbReference type="InterPro" id="IPR031321">
    <property type="entry name" value="UCP012641"/>
</dbReference>
<dbReference type="PIRSF" id="PIRSF012641">
    <property type="entry name" value="UCP012641"/>
    <property type="match status" value="1"/>
</dbReference>
<dbReference type="EMBL" id="SWJE01000006">
    <property type="protein sequence ID" value="TKC88656.1"/>
    <property type="molecule type" value="Genomic_DNA"/>
</dbReference>
<dbReference type="Pfam" id="PF15887">
    <property type="entry name" value="Peptidase_Mx"/>
    <property type="match status" value="1"/>
</dbReference>
<dbReference type="Pfam" id="PF10005">
    <property type="entry name" value="Zn_ribbon_DZR_6"/>
    <property type="match status" value="1"/>
</dbReference>